<dbReference type="SUPFAM" id="SSF53335">
    <property type="entry name" value="S-adenosyl-L-methionine-dependent methyltransferases"/>
    <property type="match status" value="1"/>
</dbReference>
<dbReference type="Gene3D" id="3.40.50.150">
    <property type="entry name" value="Vaccinia Virus protein VP39"/>
    <property type="match status" value="1"/>
</dbReference>
<dbReference type="PANTHER" id="PTHR23290">
    <property type="entry name" value="RRNA N6-ADENOSINE-METHYLTRANSFERASE METTL5"/>
    <property type="match status" value="1"/>
</dbReference>
<dbReference type="AlphaFoldDB" id="A0A832YY35"/>
<dbReference type="PANTHER" id="PTHR23290:SF0">
    <property type="entry name" value="RRNA N6-ADENOSINE-METHYLTRANSFERASE METTL5"/>
    <property type="match status" value="1"/>
</dbReference>
<gene>
    <name evidence="2" type="ORF">EYH02_04465</name>
</gene>
<dbReference type="InterPro" id="IPR051720">
    <property type="entry name" value="rRNA_MeTrfase/Polyamine_Synth"/>
</dbReference>
<evidence type="ECO:0000259" key="1">
    <source>
        <dbReference type="Pfam" id="PF05175"/>
    </source>
</evidence>
<dbReference type="CDD" id="cd02440">
    <property type="entry name" value="AdoMet_MTases"/>
    <property type="match status" value="1"/>
</dbReference>
<dbReference type="Proteomes" id="UP000605805">
    <property type="component" value="Unassembled WGS sequence"/>
</dbReference>
<evidence type="ECO:0000313" key="3">
    <source>
        <dbReference type="Proteomes" id="UP000605805"/>
    </source>
</evidence>
<feature type="domain" description="Methyltransferase small" evidence="1">
    <location>
        <begin position="44"/>
        <end position="126"/>
    </location>
</feature>
<keyword evidence="2" id="KW-0489">Methyltransferase</keyword>
<keyword evidence="2" id="KW-0808">Transferase</keyword>
<dbReference type="InterPro" id="IPR007848">
    <property type="entry name" value="Small_mtfrase_dom"/>
</dbReference>
<dbReference type="Pfam" id="PF05175">
    <property type="entry name" value="MTS"/>
    <property type="match status" value="1"/>
</dbReference>
<accession>A0A832YY35</accession>
<organism evidence="2 3">
    <name type="scientific">Ignisphaera aggregans</name>
    <dbReference type="NCBI Taxonomy" id="334771"/>
    <lineage>
        <taxon>Archaea</taxon>
        <taxon>Thermoproteota</taxon>
        <taxon>Thermoprotei</taxon>
        <taxon>Desulfurococcales</taxon>
        <taxon>Desulfurococcaceae</taxon>
        <taxon>Ignisphaera</taxon>
    </lineage>
</organism>
<evidence type="ECO:0000313" key="2">
    <source>
        <dbReference type="EMBL" id="HIP57303.1"/>
    </source>
</evidence>
<comment type="caution">
    <text evidence="2">The sequence shown here is derived from an EMBL/GenBank/DDBJ whole genome shotgun (WGS) entry which is preliminary data.</text>
</comment>
<dbReference type="EMBL" id="DQTV01000081">
    <property type="protein sequence ID" value="HIP57303.1"/>
    <property type="molecule type" value="Genomic_DNA"/>
</dbReference>
<proteinExistence type="predicted"/>
<dbReference type="GO" id="GO:0008168">
    <property type="term" value="F:methyltransferase activity"/>
    <property type="evidence" value="ECO:0007669"/>
    <property type="project" value="UniProtKB-KW"/>
</dbReference>
<name>A0A832YY35_9CREN</name>
<reference evidence="2" key="1">
    <citation type="journal article" date="2020" name="ISME J.">
        <title>Gammaproteobacteria mediating utilization of methyl-, sulfur- and petroleum organic compounds in deep ocean hydrothermal plumes.</title>
        <authorList>
            <person name="Zhou Z."/>
            <person name="Liu Y."/>
            <person name="Pan J."/>
            <person name="Cron B.R."/>
            <person name="Toner B.M."/>
            <person name="Anantharaman K."/>
            <person name="Breier J.A."/>
            <person name="Dick G.J."/>
            <person name="Li M."/>
        </authorList>
    </citation>
    <scope>NUCLEOTIDE SEQUENCE</scope>
    <source>
        <strain evidence="2">SZUA-1435</strain>
    </source>
</reference>
<dbReference type="GO" id="GO:0032259">
    <property type="term" value="P:methylation"/>
    <property type="evidence" value="ECO:0007669"/>
    <property type="project" value="UniProtKB-KW"/>
</dbReference>
<sequence>MVVDKKRLEIILSKAPRFPSPRKDLEQYPTSSRVASYLLWTAYLKNDIEGLVVADLGCGTGVLSLGALMMGARDVICVDIDCSALQIAKEWIASHDFSNFEVLCSDVNMVNLRNIDTVIMNPPFGVYRRGMDILFLKKALELASRSVYSIHKFNVESHNLILKIADDQNFDVELLAVDYMEIPQIYEDHVKRVHRFKIALYRFRKRVR</sequence>
<protein>
    <submittedName>
        <fullName evidence="2">Methyltransferase domain-containing protein</fullName>
    </submittedName>
</protein>
<dbReference type="InterPro" id="IPR029063">
    <property type="entry name" value="SAM-dependent_MTases_sf"/>
</dbReference>